<feature type="non-terminal residue" evidence="4">
    <location>
        <position position="200"/>
    </location>
</feature>
<accession>A0A0F9NZ90</accession>
<dbReference type="AlphaFoldDB" id="A0A0F9NZ90"/>
<protein>
    <submittedName>
        <fullName evidence="4">Uncharacterized protein</fullName>
    </submittedName>
</protein>
<dbReference type="NCBIfam" id="TIGR01554">
    <property type="entry name" value="major_cap_HK97"/>
    <property type="match status" value="1"/>
</dbReference>
<evidence type="ECO:0000256" key="2">
    <source>
        <dbReference type="ARBA" id="ARBA00022844"/>
    </source>
</evidence>
<name>A0A0F9NZ90_9ZZZZ</name>
<keyword evidence="2" id="KW-0946">Virion</keyword>
<reference evidence="4" key="1">
    <citation type="journal article" date="2015" name="Nature">
        <title>Complex archaea that bridge the gap between prokaryotes and eukaryotes.</title>
        <authorList>
            <person name="Spang A."/>
            <person name="Saw J.H."/>
            <person name="Jorgensen S.L."/>
            <person name="Zaremba-Niedzwiedzka K."/>
            <person name="Martijn J."/>
            <person name="Lind A.E."/>
            <person name="van Eijk R."/>
            <person name="Schleper C."/>
            <person name="Guy L."/>
            <person name="Ettema T.J."/>
        </authorList>
    </citation>
    <scope>NUCLEOTIDE SEQUENCE</scope>
</reference>
<sequence length="200" mass="22710">MKTLKQYQDEQSHALRSAQDIMDKAEKEDRRPNAEEVTEINDQVAIADEAARQIVETEKFLAAKTKTEERLQALETPLARKTVPAQPTTGLEPTSKDKRKVYRYGKLRADWGDTRQEAEENAYRSGMWIQANFFGNMRAARWCENNGVGESRALGETVNTAGGNLVPDEFAAAVIKLREDYGIFRRFTRVLPMGSDHIFI</sequence>
<dbReference type="InterPro" id="IPR024455">
    <property type="entry name" value="Phage_capsid"/>
</dbReference>
<evidence type="ECO:0000313" key="4">
    <source>
        <dbReference type="EMBL" id="KKM94160.1"/>
    </source>
</evidence>
<evidence type="ECO:0000256" key="3">
    <source>
        <dbReference type="SAM" id="MobiDB-lite"/>
    </source>
</evidence>
<organism evidence="4">
    <name type="scientific">marine sediment metagenome</name>
    <dbReference type="NCBI Taxonomy" id="412755"/>
    <lineage>
        <taxon>unclassified sequences</taxon>
        <taxon>metagenomes</taxon>
        <taxon>ecological metagenomes</taxon>
    </lineage>
</organism>
<feature type="region of interest" description="Disordered" evidence="3">
    <location>
        <begin position="1"/>
        <end position="42"/>
    </location>
</feature>
<dbReference type="EMBL" id="LAZR01006172">
    <property type="protein sequence ID" value="KKM94160.1"/>
    <property type="molecule type" value="Genomic_DNA"/>
</dbReference>
<proteinExistence type="predicted"/>
<comment type="subcellular location">
    <subcellularLocation>
        <location evidence="1">Virion</location>
    </subcellularLocation>
</comment>
<evidence type="ECO:0000256" key="1">
    <source>
        <dbReference type="ARBA" id="ARBA00004328"/>
    </source>
</evidence>
<feature type="compositionally biased region" description="Basic and acidic residues" evidence="3">
    <location>
        <begin position="21"/>
        <end position="34"/>
    </location>
</feature>
<dbReference type="GO" id="GO:0044423">
    <property type="term" value="C:virion component"/>
    <property type="evidence" value="ECO:0007669"/>
    <property type="project" value="UniProtKB-KW"/>
</dbReference>
<gene>
    <name evidence="4" type="ORF">LCGC14_1201040</name>
</gene>
<comment type="caution">
    <text evidence="4">The sequence shown here is derived from an EMBL/GenBank/DDBJ whole genome shotgun (WGS) entry which is preliminary data.</text>
</comment>